<reference evidence="1" key="1">
    <citation type="journal article" date="2020" name="G3 (Bethesda)">
        <title>High-Quality Assemblies for Three Invasive Social Wasps from the &lt;i&gt;Vespula&lt;/i&gt; Genus.</title>
        <authorList>
            <person name="Harrop T.W.R."/>
            <person name="Guhlin J."/>
            <person name="McLaughlin G.M."/>
            <person name="Permina E."/>
            <person name="Stockwell P."/>
            <person name="Gilligan J."/>
            <person name="Le Lec M.F."/>
            <person name="Gruber M.A.M."/>
            <person name="Quinn O."/>
            <person name="Lovegrove M."/>
            <person name="Duncan E.J."/>
            <person name="Remnant E.J."/>
            <person name="Van Eeckhoven J."/>
            <person name="Graham B."/>
            <person name="Knapp R.A."/>
            <person name="Langford K.W."/>
            <person name="Kronenberg Z."/>
            <person name="Press M.O."/>
            <person name="Eacker S.M."/>
            <person name="Wilson-Rankin E.E."/>
            <person name="Purcell J."/>
            <person name="Lester P.J."/>
            <person name="Dearden P.K."/>
        </authorList>
    </citation>
    <scope>NUCLEOTIDE SEQUENCE</scope>
    <source>
        <strain evidence="1">Volc-1</strain>
    </source>
</reference>
<name>A0A834PBL8_VESPE</name>
<comment type="caution">
    <text evidence="1">The sequence shown here is derived from an EMBL/GenBank/DDBJ whole genome shotgun (WGS) entry which is preliminary data.</text>
</comment>
<evidence type="ECO:0000313" key="2">
    <source>
        <dbReference type="Proteomes" id="UP000600918"/>
    </source>
</evidence>
<sequence>MIFRTLRYNKKGDKNQYQIKPQSKLIFACRLNIKSIVYGTSVINEEDFLGRILAACDLTRHLQGYYSGCGKAFCDKAVMLTSMLEDATVPAVPAVLAPAAANRSVAQRDTLLTHKPFPFKICQGQAKINMVDAAAAAAAAAAVAVAAVATDHSRAHY</sequence>
<keyword evidence="2" id="KW-1185">Reference proteome</keyword>
<evidence type="ECO:0000313" key="1">
    <source>
        <dbReference type="EMBL" id="KAF7435045.1"/>
    </source>
</evidence>
<protein>
    <submittedName>
        <fullName evidence="1">Uncharacterized protein</fullName>
    </submittedName>
</protein>
<organism evidence="1 2">
    <name type="scientific">Vespula pensylvanica</name>
    <name type="common">Western yellow jacket</name>
    <name type="synonym">Wasp</name>
    <dbReference type="NCBI Taxonomy" id="30213"/>
    <lineage>
        <taxon>Eukaryota</taxon>
        <taxon>Metazoa</taxon>
        <taxon>Ecdysozoa</taxon>
        <taxon>Arthropoda</taxon>
        <taxon>Hexapoda</taxon>
        <taxon>Insecta</taxon>
        <taxon>Pterygota</taxon>
        <taxon>Neoptera</taxon>
        <taxon>Endopterygota</taxon>
        <taxon>Hymenoptera</taxon>
        <taxon>Apocrita</taxon>
        <taxon>Aculeata</taxon>
        <taxon>Vespoidea</taxon>
        <taxon>Vespidae</taxon>
        <taxon>Vespinae</taxon>
        <taxon>Vespula</taxon>
    </lineage>
</organism>
<gene>
    <name evidence="1" type="ORF">H0235_003236</name>
</gene>
<proteinExistence type="predicted"/>
<dbReference type="Proteomes" id="UP000600918">
    <property type="component" value="Unassembled WGS sequence"/>
</dbReference>
<dbReference type="EMBL" id="JACSDY010000002">
    <property type="protein sequence ID" value="KAF7435045.1"/>
    <property type="molecule type" value="Genomic_DNA"/>
</dbReference>
<accession>A0A834PBL8</accession>
<dbReference type="AlphaFoldDB" id="A0A834PBL8"/>